<sequence length="484" mass="55053">MWLDESKAECGPEPLQHSVEGSSMIAFSFPLILFSVTSSSMSSSIPTTDLAFLTNLFSLLAPQVPMPPPQHTTVKKITLATADWCKITRTTAALLGSCDPSMGERLPVGYMHCVLCVLVCFAQQKKDNHFNGKKKQNQQQQKNTPYSWQPCCSQGNPKLILVGLVRRRERETERQGRITWSDRMGYESERFVGYVNEGLLCCVCRDVLEDPVQAPCEHAFCRTCIHAWLGNHRNCPEDRLPLSSANLRPLHRYMRNDLARLQVKCMYRSQGCEVICALESIHRHEEQCDFALYNCSSAGEEYLCYCCGCPVRVSQHSLEAHLCVCEYRSRVCASGCGYTLSKADEAQHNCISELRAELDLLRTELDCKVVEVRREMESRLDSQRRHMVQKENLLKNEVDELKGQLSRVVSDVCALLGAEQTRWKELQRVELEKAELLERMKNEVLKPGTATQTATRHNEEHRKQNPHGPTLDCLKKKSRDVTVL</sequence>
<dbReference type="PROSITE" id="PS00518">
    <property type="entry name" value="ZF_RING_1"/>
    <property type="match status" value="1"/>
</dbReference>
<keyword evidence="5" id="KW-0175">Coiled coil</keyword>
<dbReference type="RefSeq" id="XP_047006090.2">
    <property type="nucleotide sequence ID" value="XM_047150134.2"/>
</dbReference>
<dbReference type="KEGG" id="ipu:108256558"/>
<organism evidence="9 10">
    <name type="scientific">Ictalurus punctatus</name>
    <name type="common">Channel catfish</name>
    <name type="synonym">Silurus punctatus</name>
    <dbReference type="NCBI Taxonomy" id="7998"/>
    <lineage>
        <taxon>Eukaryota</taxon>
        <taxon>Metazoa</taxon>
        <taxon>Chordata</taxon>
        <taxon>Craniata</taxon>
        <taxon>Vertebrata</taxon>
        <taxon>Euteleostomi</taxon>
        <taxon>Actinopterygii</taxon>
        <taxon>Neopterygii</taxon>
        <taxon>Teleostei</taxon>
        <taxon>Ostariophysi</taxon>
        <taxon>Siluriformes</taxon>
        <taxon>Ictaluridae</taxon>
        <taxon>Ictalurus</taxon>
    </lineage>
</organism>
<feature type="coiled-coil region" evidence="5">
    <location>
        <begin position="351"/>
        <end position="393"/>
    </location>
</feature>
<dbReference type="InterPro" id="IPR013010">
    <property type="entry name" value="Znf_SIAH"/>
</dbReference>
<evidence type="ECO:0000256" key="6">
    <source>
        <dbReference type="SAM" id="MobiDB-lite"/>
    </source>
</evidence>
<evidence type="ECO:0000256" key="3">
    <source>
        <dbReference type="ARBA" id="ARBA00022833"/>
    </source>
</evidence>
<keyword evidence="3" id="KW-0862">Zinc</keyword>
<evidence type="ECO:0000259" key="8">
    <source>
        <dbReference type="PROSITE" id="PS51081"/>
    </source>
</evidence>
<dbReference type="GO" id="GO:0008270">
    <property type="term" value="F:zinc ion binding"/>
    <property type="evidence" value="ECO:0007669"/>
    <property type="project" value="UniProtKB-KW"/>
</dbReference>
<dbReference type="InterPro" id="IPR013083">
    <property type="entry name" value="Znf_RING/FYVE/PHD"/>
</dbReference>
<dbReference type="SUPFAM" id="SSF49599">
    <property type="entry name" value="TRAF domain-like"/>
    <property type="match status" value="1"/>
</dbReference>
<gene>
    <name evidence="10" type="primary">rnf41l</name>
</gene>
<dbReference type="PANTHER" id="PTHR10131">
    <property type="entry name" value="TNF RECEPTOR ASSOCIATED FACTOR"/>
    <property type="match status" value="1"/>
</dbReference>
<evidence type="ECO:0000256" key="2">
    <source>
        <dbReference type="ARBA" id="ARBA00022771"/>
    </source>
</evidence>
<evidence type="ECO:0000256" key="5">
    <source>
        <dbReference type="SAM" id="Coils"/>
    </source>
</evidence>
<dbReference type="PROSITE" id="PS50089">
    <property type="entry name" value="ZF_RING_2"/>
    <property type="match status" value="1"/>
</dbReference>
<feature type="region of interest" description="Disordered" evidence="6">
    <location>
        <begin position="443"/>
        <end position="484"/>
    </location>
</feature>
<reference evidence="9" key="1">
    <citation type="journal article" date="2016" name="Nat. Commun.">
        <title>The channel catfish genome sequence provides insights into the evolution of scale formation in teleosts.</title>
        <authorList>
            <person name="Liu Z."/>
            <person name="Liu S."/>
            <person name="Yao J."/>
            <person name="Bao L."/>
            <person name="Zhang J."/>
            <person name="Li Y."/>
            <person name="Jiang C."/>
            <person name="Sun L."/>
            <person name="Wang R."/>
            <person name="Zhang Y."/>
            <person name="Zhou T."/>
            <person name="Zeng Q."/>
            <person name="Fu Q."/>
            <person name="Gao S."/>
            <person name="Li N."/>
            <person name="Koren S."/>
            <person name="Jiang Y."/>
            <person name="Zimin A."/>
            <person name="Xu P."/>
            <person name="Phillippy A.M."/>
            <person name="Geng X."/>
            <person name="Song L."/>
            <person name="Sun F."/>
            <person name="Li C."/>
            <person name="Wang X."/>
            <person name="Chen A."/>
            <person name="Jin Y."/>
            <person name="Yuan Z."/>
            <person name="Yang Y."/>
            <person name="Tan S."/>
            <person name="Peatman E."/>
            <person name="Lu J."/>
            <person name="Qin Z."/>
            <person name="Dunham R."/>
            <person name="Li Z."/>
            <person name="Sonstegard T."/>
            <person name="Feng J."/>
            <person name="Danzmann R.G."/>
            <person name="Schroeder S."/>
            <person name="Scheffler B."/>
            <person name="Duke M.V."/>
            <person name="Ballard L."/>
            <person name="Kucuktas H."/>
            <person name="Kaltenboeck L."/>
            <person name="Liu H."/>
            <person name="Armbruster J."/>
            <person name="Xie Y."/>
            <person name="Kirby M.L."/>
            <person name="Tian Y."/>
            <person name="Flanagan M.E."/>
            <person name="Mu W."/>
            <person name="Waldbieser G.C."/>
        </authorList>
    </citation>
    <scope>NUCLEOTIDE SEQUENCE [LARGE SCALE GENOMIC DNA]</scope>
    <source>
        <strain evidence="9">SDA103</strain>
    </source>
</reference>
<proteinExistence type="predicted"/>
<dbReference type="GeneID" id="108256558"/>
<accession>A0A979EKF6</accession>
<keyword evidence="9" id="KW-1185">Reference proteome</keyword>
<evidence type="ECO:0000313" key="9">
    <source>
        <dbReference type="Proteomes" id="UP000221080"/>
    </source>
</evidence>
<protein>
    <submittedName>
        <fullName evidence="10">E3 ubiquitin-protein ligase NRDP1</fullName>
    </submittedName>
</protein>
<evidence type="ECO:0000256" key="4">
    <source>
        <dbReference type="PROSITE-ProRule" id="PRU00455"/>
    </source>
</evidence>
<feature type="domain" description="SIAH-type" evidence="8">
    <location>
        <begin position="260"/>
        <end position="322"/>
    </location>
</feature>
<dbReference type="GO" id="GO:0043122">
    <property type="term" value="P:regulation of canonical NF-kappaB signal transduction"/>
    <property type="evidence" value="ECO:0007669"/>
    <property type="project" value="TreeGrafter"/>
</dbReference>
<dbReference type="Proteomes" id="UP000221080">
    <property type="component" value="Chromosome 23"/>
</dbReference>
<dbReference type="PROSITE" id="PS51081">
    <property type="entry name" value="ZF_SIAH"/>
    <property type="match status" value="1"/>
</dbReference>
<dbReference type="Pfam" id="PF13923">
    <property type="entry name" value="zf-C3HC4_2"/>
    <property type="match status" value="1"/>
</dbReference>
<name>A0A979EKF6_ICTPU</name>
<keyword evidence="2 4" id="KW-0863">Zinc-finger</keyword>
<dbReference type="Gene3D" id="3.30.40.10">
    <property type="entry name" value="Zinc/RING finger domain, C3HC4 (zinc finger)"/>
    <property type="match status" value="2"/>
</dbReference>
<reference evidence="10" key="2">
    <citation type="submission" date="2025-08" db="UniProtKB">
        <authorList>
            <consortium name="RefSeq"/>
        </authorList>
    </citation>
    <scope>IDENTIFICATION</scope>
    <source>
        <tissue evidence="10">Blood</tissue>
    </source>
</reference>
<dbReference type="OrthoDB" id="9049620at2759"/>
<keyword evidence="1" id="KW-0479">Metal-binding</keyword>
<evidence type="ECO:0000259" key="7">
    <source>
        <dbReference type="PROSITE" id="PS50089"/>
    </source>
</evidence>
<dbReference type="PANTHER" id="PTHR10131:SF157">
    <property type="entry name" value="RECEPTOR-ASSOCIATED FACTOR, PUTATIVE-RELATED"/>
    <property type="match status" value="1"/>
</dbReference>
<dbReference type="AlphaFoldDB" id="A0A979EKF6"/>
<dbReference type="InterPro" id="IPR001841">
    <property type="entry name" value="Znf_RING"/>
</dbReference>
<evidence type="ECO:0000256" key="1">
    <source>
        <dbReference type="ARBA" id="ARBA00022723"/>
    </source>
</evidence>
<dbReference type="SUPFAM" id="SSF57850">
    <property type="entry name" value="RING/U-box"/>
    <property type="match status" value="1"/>
</dbReference>
<evidence type="ECO:0000313" key="10">
    <source>
        <dbReference type="RefSeq" id="XP_047006090.2"/>
    </source>
</evidence>
<feature type="domain" description="RING-type" evidence="7">
    <location>
        <begin position="201"/>
        <end position="239"/>
    </location>
</feature>
<dbReference type="SMART" id="SM00184">
    <property type="entry name" value="RING"/>
    <property type="match status" value="1"/>
</dbReference>
<dbReference type="CTD" id="337495"/>
<dbReference type="InterPro" id="IPR017907">
    <property type="entry name" value="Znf_RING_CS"/>
</dbReference>